<dbReference type="Pfam" id="PF01381">
    <property type="entry name" value="HTH_3"/>
    <property type="match status" value="1"/>
</dbReference>
<dbReference type="InterPro" id="IPR010359">
    <property type="entry name" value="IrrE_HExxH"/>
</dbReference>
<dbReference type="PROSITE" id="PS50943">
    <property type="entry name" value="HTH_CROC1"/>
    <property type="match status" value="1"/>
</dbReference>
<sequence>MANNILDNIDLRHLGALLQQARKKCGMTQADAAKVIDVVRTTIVAIEKGERRLKPNELIKLARAYGRAISDFVRPSPVIEPFTVQFRATYQRSEQEEVRINPIIQRLEELCQNYLELEKIVDAPLPRNYPQEYDVTSMPIEAAAESIAIAERQRLGLGDGPIPLLRDILEQSVGIRIFYLKMPAKYSELYSYDEQLGGCMAINLDHYEERRRWSMAHGYLHFLAHRRKPVVDFEGQYQRIPESERLAEAFPKYFLMPSSGLLRRFNDMYRTHGKFTPTNLFTLAHYYGVSIEALGYRLEDMGLVPSGTLERLRDRGLKVRKVQQELGLEEIQQRTDIVPVHYQHLAIEALDQGLITEGRFANFLGVDRLEARRIAEALREHSSGIMEETAHLDLRQA</sequence>
<evidence type="ECO:0000313" key="3">
    <source>
        <dbReference type="EMBL" id="MBW4659415.1"/>
    </source>
</evidence>
<dbReference type="PANTHER" id="PTHR43236">
    <property type="entry name" value="ANTITOXIN HIGA1"/>
    <property type="match status" value="1"/>
</dbReference>
<dbReference type="SMART" id="SM00530">
    <property type="entry name" value="HTH_XRE"/>
    <property type="match status" value="1"/>
</dbReference>
<dbReference type="Pfam" id="PF06114">
    <property type="entry name" value="Peptidase_M78"/>
    <property type="match status" value="1"/>
</dbReference>
<dbReference type="GO" id="GO:0003677">
    <property type="term" value="F:DNA binding"/>
    <property type="evidence" value="ECO:0007669"/>
    <property type="project" value="InterPro"/>
</dbReference>
<reference evidence="3" key="2">
    <citation type="journal article" date="2022" name="Microbiol. Resour. Announc.">
        <title>Metagenome Sequencing to Explore Phylogenomics of Terrestrial Cyanobacteria.</title>
        <authorList>
            <person name="Ward R.D."/>
            <person name="Stajich J.E."/>
            <person name="Johansen J.R."/>
            <person name="Huntemann M."/>
            <person name="Clum A."/>
            <person name="Foster B."/>
            <person name="Foster B."/>
            <person name="Roux S."/>
            <person name="Palaniappan K."/>
            <person name="Varghese N."/>
            <person name="Mukherjee S."/>
            <person name="Reddy T.B.K."/>
            <person name="Daum C."/>
            <person name="Copeland A."/>
            <person name="Chen I.A."/>
            <person name="Ivanova N.N."/>
            <person name="Kyrpides N.C."/>
            <person name="Shapiro N."/>
            <person name="Eloe-Fadrosh E.A."/>
            <person name="Pietrasiak N."/>
        </authorList>
    </citation>
    <scope>NUCLEOTIDE SEQUENCE</scope>
    <source>
        <strain evidence="3">UHER 2000/2452</strain>
    </source>
</reference>
<protein>
    <submittedName>
        <fullName evidence="3">ImmA/IrrE family metallo-endopeptidase</fullName>
    </submittedName>
</protein>
<dbReference type="SUPFAM" id="SSF47413">
    <property type="entry name" value="lambda repressor-like DNA-binding domains"/>
    <property type="match status" value="1"/>
</dbReference>
<evidence type="ECO:0000313" key="4">
    <source>
        <dbReference type="Proteomes" id="UP000757435"/>
    </source>
</evidence>
<dbReference type="PANTHER" id="PTHR43236:SF1">
    <property type="entry name" value="BLL7220 PROTEIN"/>
    <property type="match status" value="1"/>
</dbReference>
<comment type="caution">
    <text evidence="3">The sequence shown here is derived from an EMBL/GenBank/DDBJ whole genome shotgun (WGS) entry which is preliminary data.</text>
</comment>
<comment type="similarity">
    <text evidence="1">Belongs to the short-chain fatty acyl-CoA assimilation regulator (ScfR) family.</text>
</comment>
<gene>
    <name evidence="3" type="ORF">KME15_12130</name>
</gene>
<dbReference type="InterPro" id="IPR052345">
    <property type="entry name" value="Rad_response_metalloprotease"/>
</dbReference>
<evidence type="ECO:0000256" key="1">
    <source>
        <dbReference type="ARBA" id="ARBA00007227"/>
    </source>
</evidence>
<dbReference type="Gene3D" id="1.10.10.2910">
    <property type="match status" value="1"/>
</dbReference>
<dbReference type="AlphaFoldDB" id="A0A951QCU2"/>
<evidence type="ECO:0000259" key="2">
    <source>
        <dbReference type="PROSITE" id="PS50943"/>
    </source>
</evidence>
<dbReference type="InterPro" id="IPR001387">
    <property type="entry name" value="Cro/C1-type_HTH"/>
</dbReference>
<dbReference type="CDD" id="cd00093">
    <property type="entry name" value="HTH_XRE"/>
    <property type="match status" value="1"/>
</dbReference>
<dbReference type="Proteomes" id="UP000757435">
    <property type="component" value="Unassembled WGS sequence"/>
</dbReference>
<feature type="domain" description="HTH cro/C1-type" evidence="2">
    <location>
        <begin position="18"/>
        <end position="72"/>
    </location>
</feature>
<proteinExistence type="inferred from homology"/>
<reference evidence="3" key="1">
    <citation type="submission" date="2021-05" db="EMBL/GenBank/DDBJ databases">
        <authorList>
            <person name="Pietrasiak N."/>
            <person name="Ward R."/>
            <person name="Stajich J.E."/>
            <person name="Kurbessoian T."/>
        </authorList>
    </citation>
    <scope>NUCLEOTIDE SEQUENCE</scope>
    <source>
        <strain evidence="3">UHER 2000/2452</strain>
    </source>
</reference>
<name>A0A951QCU2_9CYAN</name>
<dbReference type="EMBL" id="JAHHHD010000011">
    <property type="protein sequence ID" value="MBW4659415.1"/>
    <property type="molecule type" value="Genomic_DNA"/>
</dbReference>
<dbReference type="InterPro" id="IPR010982">
    <property type="entry name" value="Lambda_DNA-bd_dom_sf"/>
</dbReference>
<dbReference type="Gene3D" id="1.10.260.40">
    <property type="entry name" value="lambda repressor-like DNA-binding domains"/>
    <property type="match status" value="1"/>
</dbReference>
<accession>A0A951QCU2</accession>
<organism evidence="3 4">
    <name type="scientific">Drouetiella hepatica Uher 2000/2452</name>
    <dbReference type="NCBI Taxonomy" id="904376"/>
    <lineage>
        <taxon>Bacteria</taxon>
        <taxon>Bacillati</taxon>
        <taxon>Cyanobacteriota</taxon>
        <taxon>Cyanophyceae</taxon>
        <taxon>Oculatellales</taxon>
        <taxon>Oculatellaceae</taxon>
        <taxon>Drouetiella</taxon>
    </lineage>
</organism>